<dbReference type="InterPro" id="IPR039352">
    <property type="entry name" value="BEAN1"/>
</dbReference>
<reference evidence="2" key="1">
    <citation type="submission" date="2017-11" db="EMBL/GenBank/DDBJ databases">
        <authorList>
            <person name="Lima N.C."/>
            <person name="Parody-Merino A.M."/>
            <person name="Battley P.F."/>
            <person name="Fidler A.E."/>
            <person name="Prosdocimi F."/>
        </authorList>
    </citation>
    <scope>NUCLEOTIDE SEQUENCE [LARGE SCALE GENOMIC DNA]</scope>
</reference>
<name>A0A2I0TNN7_LIMLA</name>
<accession>A0A2I0TNN7</accession>
<dbReference type="OrthoDB" id="9085892at2759"/>
<dbReference type="AlphaFoldDB" id="A0A2I0TNN7"/>
<reference evidence="2" key="2">
    <citation type="submission" date="2017-12" db="EMBL/GenBank/DDBJ databases">
        <title>Genome sequence of the Bar-tailed Godwit (Limosa lapponica baueri).</title>
        <authorList>
            <person name="Lima N.C.B."/>
            <person name="Parody-Merino A.M."/>
            <person name="Battley P.F."/>
            <person name="Fidler A.E."/>
            <person name="Prosdocimi F."/>
        </authorList>
    </citation>
    <scope>NUCLEOTIDE SEQUENCE [LARGE SCALE GENOMIC DNA]</scope>
</reference>
<dbReference type="PANTHER" id="PTHR36464:SF1">
    <property type="entry name" value="PROTEIN BEAN1"/>
    <property type="match status" value="1"/>
</dbReference>
<sequence length="172" mass="18503">MQSDLRCPSAVTPGQQALSQQWSKEVLASPGSSLVAQTELQSLDRPELAPHGNPTNCYDECVGPGATQIYIPTDDPPPYSLTDPCQRSEISINISLEEEAASGTTGQAANYAVRLQDLQQPISSISLSSLALEAAPLYETVVCEQNIPIPLVPMEVLKNSSTDYQTLLNQIM</sequence>
<dbReference type="Proteomes" id="UP000233556">
    <property type="component" value="Unassembled WGS sequence"/>
</dbReference>
<organism evidence="1 2">
    <name type="scientific">Limosa lapponica baueri</name>
    <dbReference type="NCBI Taxonomy" id="1758121"/>
    <lineage>
        <taxon>Eukaryota</taxon>
        <taxon>Metazoa</taxon>
        <taxon>Chordata</taxon>
        <taxon>Craniata</taxon>
        <taxon>Vertebrata</taxon>
        <taxon>Euteleostomi</taxon>
        <taxon>Archelosauria</taxon>
        <taxon>Archosauria</taxon>
        <taxon>Dinosauria</taxon>
        <taxon>Saurischia</taxon>
        <taxon>Theropoda</taxon>
        <taxon>Coelurosauria</taxon>
        <taxon>Aves</taxon>
        <taxon>Neognathae</taxon>
        <taxon>Neoaves</taxon>
        <taxon>Charadriiformes</taxon>
        <taxon>Scolopacidae</taxon>
        <taxon>Limosa</taxon>
    </lineage>
</organism>
<dbReference type="EMBL" id="KZ508273">
    <property type="protein sequence ID" value="PKU35417.1"/>
    <property type="molecule type" value="Genomic_DNA"/>
</dbReference>
<evidence type="ECO:0000313" key="2">
    <source>
        <dbReference type="Proteomes" id="UP000233556"/>
    </source>
</evidence>
<gene>
    <name evidence="1" type="ORF">llap_14279</name>
</gene>
<evidence type="ECO:0000313" key="1">
    <source>
        <dbReference type="EMBL" id="PKU35417.1"/>
    </source>
</evidence>
<dbReference type="PANTHER" id="PTHR36464">
    <property type="entry name" value="PROTEIN BEAN1"/>
    <property type="match status" value="1"/>
</dbReference>
<keyword evidence="2" id="KW-1185">Reference proteome</keyword>
<proteinExistence type="predicted"/>
<protein>
    <submittedName>
        <fullName evidence="1">Protein bean1-like</fullName>
    </submittedName>
</protein>